<name>A0ABP0CP23_9PEZI</name>
<feature type="compositionally biased region" description="Pro residues" evidence="1">
    <location>
        <begin position="319"/>
        <end position="349"/>
    </location>
</feature>
<feature type="compositionally biased region" description="Basic and acidic residues" evidence="1">
    <location>
        <begin position="60"/>
        <end position="77"/>
    </location>
</feature>
<feature type="compositionally biased region" description="Polar residues" evidence="1">
    <location>
        <begin position="106"/>
        <end position="116"/>
    </location>
</feature>
<feature type="compositionally biased region" description="Basic and acidic residues" evidence="1">
    <location>
        <begin position="384"/>
        <end position="399"/>
    </location>
</feature>
<feature type="compositionally biased region" description="Low complexity" evidence="1">
    <location>
        <begin position="474"/>
        <end position="484"/>
    </location>
</feature>
<feature type="compositionally biased region" description="Basic and acidic residues" evidence="1">
    <location>
        <begin position="537"/>
        <end position="554"/>
    </location>
</feature>
<reference evidence="2 3" key="1">
    <citation type="submission" date="2024-01" db="EMBL/GenBank/DDBJ databases">
        <authorList>
            <person name="Allen C."/>
            <person name="Tagirdzhanova G."/>
        </authorList>
    </citation>
    <scope>NUCLEOTIDE SEQUENCE [LARGE SCALE GENOMIC DNA]</scope>
</reference>
<organism evidence="2 3">
    <name type="scientific">Sporothrix bragantina</name>
    <dbReference type="NCBI Taxonomy" id="671064"/>
    <lineage>
        <taxon>Eukaryota</taxon>
        <taxon>Fungi</taxon>
        <taxon>Dikarya</taxon>
        <taxon>Ascomycota</taxon>
        <taxon>Pezizomycotina</taxon>
        <taxon>Sordariomycetes</taxon>
        <taxon>Sordariomycetidae</taxon>
        <taxon>Ophiostomatales</taxon>
        <taxon>Ophiostomataceae</taxon>
        <taxon>Sporothrix</taxon>
    </lineage>
</organism>
<feature type="compositionally biased region" description="Low complexity" evidence="1">
    <location>
        <begin position="307"/>
        <end position="318"/>
    </location>
</feature>
<accession>A0ABP0CP23</accession>
<dbReference type="Proteomes" id="UP001642406">
    <property type="component" value="Unassembled WGS sequence"/>
</dbReference>
<gene>
    <name evidence="2" type="ORF">SBRCBS47491_008374</name>
</gene>
<comment type="caution">
    <text evidence="2">The sequence shown here is derived from an EMBL/GenBank/DDBJ whole genome shotgun (WGS) entry which is preliminary data.</text>
</comment>
<feature type="compositionally biased region" description="Basic and acidic residues" evidence="1">
    <location>
        <begin position="463"/>
        <end position="473"/>
    </location>
</feature>
<evidence type="ECO:0000256" key="1">
    <source>
        <dbReference type="SAM" id="MobiDB-lite"/>
    </source>
</evidence>
<feature type="compositionally biased region" description="Basic and acidic residues" evidence="1">
    <location>
        <begin position="424"/>
        <end position="440"/>
    </location>
</feature>
<keyword evidence="3" id="KW-1185">Reference proteome</keyword>
<feature type="region of interest" description="Disordered" evidence="1">
    <location>
        <begin position="1"/>
        <end position="276"/>
    </location>
</feature>
<evidence type="ECO:0000313" key="3">
    <source>
        <dbReference type="Proteomes" id="UP001642406"/>
    </source>
</evidence>
<dbReference type="EMBL" id="CAWUHC010000108">
    <property type="protein sequence ID" value="CAK7232745.1"/>
    <property type="molecule type" value="Genomic_DNA"/>
</dbReference>
<protein>
    <submittedName>
        <fullName evidence="2">Uncharacterized protein</fullName>
    </submittedName>
</protein>
<feature type="region of interest" description="Disordered" evidence="1">
    <location>
        <begin position="289"/>
        <end position="489"/>
    </location>
</feature>
<sequence length="589" mass="65406">MSVKSSKSSKVAYMQEEDDKGNIRDGVVYAASAAPSPSKERMNISRKKSRRGESPSGGNHHTDSDSTVHPSRRESRSSRSSRPPRDGSIPPEKRSIALTSRPMPRHSNTAPVIETSSHQRRRSRDVEPSYYGADPASITSTSSRPRSKTAAPRPASYYGLSRPPVSNQRYHSMMHQPPPPPPSNMPPPSAFGPPPPQQWQQPPPPGFMMGPPPPPMHPAGPPPPFHHDFPPPPPNSMGGGPRGPPGRFGVNRPQTAMGHRPPPAVEYGHLDGFDPADELSRDMRRLSMGHRPGFEDLRPRGMPPMRPMSARPMAAGPFAAPPPPPMSHSPMPMPRQPFEPFQPLPPALPQPISAMQPYQPMDDRNPFDVDDSYEYGPMTHVPRTRRESIDPSLYEHRPYTEVARTTGSRRNSYYGAPSVSSGSFEDKLRLATSYQEEKSGGMRLTAEVLHEADRRGPKSRSTRSSESRDESDWRQSATTRTTRSSNDEDLTIRIKGNALFKYGDAEMQCQDGTEINIRGPPNNRRISATERGGYPEIEDRRSRFDRPALRDRAASRSRAGSVYGHPTSHYEYTYGASPEYSGSPFDPQW</sequence>
<feature type="region of interest" description="Disordered" evidence="1">
    <location>
        <begin position="512"/>
        <end position="589"/>
    </location>
</feature>
<feature type="compositionally biased region" description="Pro residues" evidence="1">
    <location>
        <begin position="176"/>
        <end position="235"/>
    </location>
</feature>
<proteinExistence type="predicted"/>
<evidence type="ECO:0000313" key="2">
    <source>
        <dbReference type="EMBL" id="CAK7232745.1"/>
    </source>
</evidence>
<feature type="compositionally biased region" description="Low complexity" evidence="1">
    <location>
        <begin position="1"/>
        <end position="11"/>
    </location>
</feature>